<feature type="compositionally biased region" description="Basic and acidic residues" evidence="1">
    <location>
        <begin position="32"/>
        <end position="50"/>
    </location>
</feature>
<comment type="caution">
    <text evidence="2">The sequence shown here is derived from an EMBL/GenBank/DDBJ whole genome shotgun (WGS) entry which is preliminary data.</text>
</comment>
<dbReference type="Proteomes" id="UP000265520">
    <property type="component" value="Unassembled WGS sequence"/>
</dbReference>
<keyword evidence="3" id="KW-1185">Reference proteome</keyword>
<feature type="region of interest" description="Disordered" evidence="1">
    <location>
        <begin position="32"/>
        <end position="62"/>
    </location>
</feature>
<feature type="non-terminal residue" evidence="2">
    <location>
        <position position="93"/>
    </location>
</feature>
<protein>
    <submittedName>
        <fullName evidence="2">Uncharacterized protein</fullName>
    </submittedName>
</protein>
<proteinExistence type="predicted"/>
<evidence type="ECO:0000313" key="3">
    <source>
        <dbReference type="Proteomes" id="UP000265520"/>
    </source>
</evidence>
<name>A0A392T450_9FABA</name>
<feature type="compositionally biased region" description="Polar residues" evidence="1">
    <location>
        <begin position="51"/>
        <end position="62"/>
    </location>
</feature>
<sequence>FREVKDVWDLSQSMKDVWLGSFKLRINKSRFDRKEDERKTKEVGRSKAQDDGNNNSQSGRSFRTVLVQQSSKQEVVEKDKEVLEEVFSLDYLK</sequence>
<dbReference type="EMBL" id="LXQA010498036">
    <property type="protein sequence ID" value="MCI55542.1"/>
    <property type="molecule type" value="Genomic_DNA"/>
</dbReference>
<reference evidence="2 3" key="1">
    <citation type="journal article" date="2018" name="Front. Plant Sci.">
        <title>Red Clover (Trifolium pratense) and Zigzag Clover (T. medium) - A Picture of Genomic Similarities and Differences.</title>
        <authorList>
            <person name="Dluhosova J."/>
            <person name="Istvanek J."/>
            <person name="Nedelnik J."/>
            <person name="Repkova J."/>
        </authorList>
    </citation>
    <scope>NUCLEOTIDE SEQUENCE [LARGE SCALE GENOMIC DNA]</scope>
    <source>
        <strain evidence="3">cv. 10/8</strain>
        <tissue evidence="2">Leaf</tissue>
    </source>
</reference>
<evidence type="ECO:0000256" key="1">
    <source>
        <dbReference type="SAM" id="MobiDB-lite"/>
    </source>
</evidence>
<evidence type="ECO:0000313" key="2">
    <source>
        <dbReference type="EMBL" id="MCI55542.1"/>
    </source>
</evidence>
<organism evidence="2 3">
    <name type="scientific">Trifolium medium</name>
    <dbReference type="NCBI Taxonomy" id="97028"/>
    <lineage>
        <taxon>Eukaryota</taxon>
        <taxon>Viridiplantae</taxon>
        <taxon>Streptophyta</taxon>
        <taxon>Embryophyta</taxon>
        <taxon>Tracheophyta</taxon>
        <taxon>Spermatophyta</taxon>
        <taxon>Magnoliopsida</taxon>
        <taxon>eudicotyledons</taxon>
        <taxon>Gunneridae</taxon>
        <taxon>Pentapetalae</taxon>
        <taxon>rosids</taxon>
        <taxon>fabids</taxon>
        <taxon>Fabales</taxon>
        <taxon>Fabaceae</taxon>
        <taxon>Papilionoideae</taxon>
        <taxon>50 kb inversion clade</taxon>
        <taxon>NPAAA clade</taxon>
        <taxon>Hologalegina</taxon>
        <taxon>IRL clade</taxon>
        <taxon>Trifolieae</taxon>
        <taxon>Trifolium</taxon>
    </lineage>
</organism>
<feature type="non-terminal residue" evidence="2">
    <location>
        <position position="1"/>
    </location>
</feature>
<dbReference type="AlphaFoldDB" id="A0A392T450"/>
<accession>A0A392T450</accession>